<dbReference type="Pfam" id="PF14529">
    <property type="entry name" value="Exo_endo_phos_2"/>
    <property type="match status" value="1"/>
</dbReference>
<reference evidence="2" key="1">
    <citation type="submission" date="2015-11" db="EMBL/GenBank/DDBJ databases">
        <title>De novo transcriptome assembly of four potential Pierce s Disease insect vectors from Arizona vineyards.</title>
        <authorList>
            <person name="Tassone E.E."/>
        </authorList>
    </citation>
    <scope>NUCLEOTIDE SEQUENCE</scope>
</reference>
<dbReference type="GO" id="GO:0071897">
    <property type="term" value="P:DNA biosynthetic process"/>
    <property type="evidence" value="ECO:0007669"/>
    <property type="project" value="UniProtKB-ARBA"/>
</dbReference>
<dbReference type="SUPFAM" id="SSF56219">
    <property type="entry name" value="DNase I-like"/>
    <property type="match status" value="1"/>
</dbReference>
<organism evidence="2">
    <name type="scientific">Graphocephala atropunctata</name>
    <dbReference type="NCBI Taxonomy" id="36148"/>
    <lineage>
        <taxon>Eukaryota</taxon>
        <taxon>Metazoa</taxon>
        <taxon>Ecdysozoa</taxon>
        <taxon>Arthropoda</taxon>
        <taxon>Hexapoda</taxon>
        <taxon>Insecta</taxon>
        <taxon>Pterygota</taxon>
        <taxon>Neoptera</taxon>
        <taxon>Paraneoptera</taxon>
        <taxon>Hemiptera</taxon>
        <taxon>Auchenorrhyncha</taxon>
        <taxon>Membracoidea</taxon>
        <taxon>Cicadellidae</taxon>
        <taxon>Cicadellinae</taxon>
        <taxon>Cicadellini</taxon>
        <taxon>Graphocephala</taxon>
    </lineage>
</organism>
<feature type="domain" description="Reverse transcriptase" evidence="1">
    <location>
        <begin position="434"/>
        <end position="692"/>
    </location>
</feature>
<dbReference type="PROSITE" id="PS50878">
    <property type="entry name" value="RT_POL"/>
    <property type="match status" value="1"/>
</dbReference>
<dbReference type="AlphaFoldDB" id="A0A1B6MJH0"/>
<dbReference type="GO" id="GO:0003824">
    <property type="term" value="F:catalytic activity"/>
    <property type="evidence" value="ECO:0007669"/>
    <property type="project" value="InterPro"/>
</dbReference>
<dbReference type="CDD" id="cd01650">
    <property type="entry name" value="RT_nLTR_like"/>
    <property type="match status" value="1"/>
</dbReference>
<evidence type="ECO:0000259" key="1">
    <source>
        <dbReference type="PROSITE" id="PS50878"/>
    </source>
</evidence>
<proteinExistence type="predicted"/>
<dbReference type="InterPro" id="IPR036691">
    <property type="entry name" value="Endo/exonu/phosph_ase_sf"/>
</dbReference>
<evidence type="ECO:0000313" key="2">
    <source>
        <dbReference type="EMBL" id="JAT36107.1"/>
    </source>
</evidence>
<dbReference type="InterPro" id="IPR005135">
    <property type="entry name" value="Endo/exonuclease/phosphatase"/>
</dbReference>
<gene>
    <name evidence="2" type="ORF">g.22658</name>
</gene>
<accession>A0A1B6MJH0</accession>
<dbReference type="EMBL" id="GEBQ01003870">
    <property type="protein sequence ID" value="JAT36107.1"/>
    <property type="molecule type" value="Transcribed_RNA"/>
</dbReference>
<name>A0A1B6MJH0_9HEMI</name>
<dbReference type="SUPFAM" id="SSF56672">
    <property type="entry name" value="DNA/RNA polymerases"/>
    <property type="match status" value="1"/>
</dbReference>
<dbReference type="Pfam" id="PF00078">
    <property type="entry name" value="RVT_1"/>
    <property type="match status" value="1"/>
</dbReference>
<dbReference type="InterPro" id="IPR000477">
    <property type="entry name" value="RT_dom"/>
</dbReference>
<protein>
    <recommendedName>
        <fullName evidence="1">Reverse transcriptase domain-containing protein</fullName>
    </recommendedName>
</protein>
<dbReference type="Gene3D" id="3.60.10.10">
    <property type="entry name" value="Endonuclease/exonuclease/phosphatase"/>
    <property type="match status" value="1"/>
</dbReference>
<dbReference type="PANTHER" id="PTHR33332">
    <property type="entry name" value="REVERSE TRANSCRIPTASE DOMAIN-CONTAINING PROTEIN"/>
    <property type="match status" value="1"/>
</dbReference>
<dbReference type="InterPro" id="IPR043502">
    <property type="entry name" value="DNA/RNA_pol_sf"/>
</dbReference>
<sequence>MLFSMATHTHTCYSYPRAELLDRFGWEVFVNRMSIEMIIELSAVLLEEINIVVVSLYRPSTSKNLNDIKEFFDRLNYVLEYLCKLKTKIIICGDFNIDFKETSQDNIKELKNCLTSFGLYLTNDQITRPNPHKVNEGSCIDNIVTNLDKDSVTCSIVKTWVSDHWALHFTIKAVGSLVLKKSMARQMLYRRCMKEVNISKYKKLLGEVDWHSIYFNYSVDYKIFMFLSTLDGIVKNAFPLKLKKNKSTLPKHNKVFCPELDKLKDLCDWFYDLYNSSGLDSAKALHSKCKKHFKAKLKECRRKRNDDIILRSENKSAAMWGIINKECNTKQQASTSHQFNLCSSQINIYFIDKVNEIVSMVALRNSRNKSVDYLSYHPRPSCTFDFQLVRKVDVVNVLKNMKTSKCEDIYGFNSMMLKLATDYISEPLTNIVNSCILNSVFPDSLKLVKVVPVYKKGSKSECGSYRPISLVPVISKLFEGLMNNQIINFFESNNLFSDCQYGYRLGMGTVKATLSLYCDFLESLESKNITEARFFDLSKAFDTVSHDILLSKLSYYGFKNSACQLVSSYLKKRYQKVVFNNSESQYLPVSHGVPQGSILGPVLFIIYVNDLPNVVGPSAKGYLFADDFAVCISRAVSSNPQILDDVTVVIENWCNANLLCLNLDKTQDLLVTYNYGVDCSDRELCNFLGFNLDSKLNWFSHIDKIASKLNKGIFMLRKLRTVVSLEVLKLVYFAHIHSHLAYGTLMWGSKKYSIKLFKLQKRAIRLLCGLPSRSHCRESFKQVQIMTLPALYIYHCLNFVKHNYSKFIEHNMCHNYNTRGKSNLISNFCNYTRTQQSFIHVSVKLYNALPQKARDLQPSIFKNKLKQFLKDNPIYDANEFYTLVHNSQMTII</sequence>